<evidence type="ECO:0000256" key="3">
    <source>
        <dbReference type="PROSITE-ProRule" id="PRU00182"/>
    </source>
</evidence>
<reference evidence="6 7" key="1">
    <citation type="submission" date="2020-02" db="EMBL/GenBank/DDBJ databases">
        <title>Genomic and physiological characterization of two novel Nitrospinaceae genera.</title>
        <authorList>
            <person name="Mueller A.J."/>
            <person name="Jung M.-Y."/>
            <person name="Strachan C.R."/>
            <person name="Herbold C.W."/>
            <person name="Kirkegaard R.H."/>
            <person name="Daims H."/>
        </authorList>
    </citation>
    <scope>NUCLEOTIDE SEQUENCE [LARGE SCALE GENOMIC DNA]</scope>
    <source>
        <strain evidence="6">EB</strain>
    </source>
</reference>
<dbReference type="Gene3D" id="3.30.70.580">
    <property type="entry name" value="Pseudouridine synthase I, catalytic domain, N-terminal subdomain"/>
    <property type="match status" value="1"/>
</dbReference>
<evidence type="ECO:0000313" key="6">
    <source>
        <dbReference type="EMBL" id="QPJ61964.1"/>
    </source>
</evidence>
<protein>
    <recommendedName>
        <fullName evidence="4">Pseudouridine synthase</fullName>
        <ecNumber evidence="4">5.4.99.-</ecNumber>
    </recommendedName>
</protein>
<keyword evidence="3" id="KW-0694">RNA-binding</keyword>
<dbReference type="CDD" id="cd00165">
    <property type="entry name" value="S4"/>
    <property type="match status" value="1"/>
</dbReference>
<comment type="similarity">
    <text evidence="1 4">Belongs to the pseudouridine synthase RsuA family.</text>
</comment>
<dbReference type="Gene3D" id="3.10.290.10">
    <property type="entry name" value="RNA-binding S4 domain"/>
    <property type="match status" value="1"/>
</dbReference>
<dbReference type="GO" id="GO:0003723">
    <property type="term" value="F:RNA binding"/>
    <property type="evidence" value="ECO:0007669"/>
    <property type="project" value="UniProtKB-KW"/>
</dbReference>
<dbReference type="AlphaFoldDB" id="A0A7T0BVV7"/>
<dbReference type="InterPro" id="IPR036986">
    <property type="entry name" value="S4_RNA-bd_sf"/>
</dbReference>
<dbReference type="Pfam" id="PF01479">
    <property type="entry name" value="S4"/>
    <property type="match status" value="1"/>
</dbReference>
<dbReference type="SUPFAM" id="SSF55174">
    <property type="entry name" value="Alpha-L RNA-binding motif"/>
    <property type="match status" value="1"/>
</dbReference>
<dbReference type="PANTHER" id="PTHR47683">
    <property type="entry name" value="PSEUDOURIDINE SYNTHASE FAMILY PROTEIN-RELATED"/>
    <property type="match status" value="1"/>
</dbReference>
<dbReference type="GO" id="GO:0120159">
    <property type="term" value="F:rRNA pseudouridine synthase activity"/>
    <property type="evidence" value="ECO:0007669"/>
    <property type="project" value="UniProtKB-ARBA"/>
</dbReference>
<dbReference type="InterPro" id="IPR000748">
    <property type="entry name" value="PsdUridine_synth_RsuA/RluB/E/F"/>
</dbReference>
<dbReference type="InterPro" id="IPR006145">
    <property type="entry name" value="PsdUridine_synth_RsuA/RluA"/>
</dbReference>
<evidence type="ECO:0000256" key="4">
    <source>
        <dbReference type="RuleBase" id="RU003887"/>
    </source>
</evidence>
<name>A0A7T0BVV7_9BACT</name>
<dbReference type="InterPro" id="IPR002942">
    <property type="entry name" value="S4_RNA-bd"/>
</dbReference>
<proteinExistence type="inferred from homology"/>
<dbReference type="InterPro" id="IPR050343">
    <property type="entry name" value="RsuA_PseudoU_synthase"/>
</dbReference>
<evidence type="ECO:0000259" key="5">
    <source>
        <dbReference type="SMART" id="SM00363"/>
    </source>
</evidence>
<dbReference type="CDD" id="cd02870">
    <property type="entry name" value="PseudoU_synth_RsuA_like"/>
    <property type="match status" value="1"/>
</dbReference>
<keyword evidence="2 4" id="KW-0413">Isomerase</keyword>
<dbReference type="SUPFAM" id="SSF55120">
    <property type="entry name" value="Pseudouridine synthase"/>
    <property type="match status" value="1"/>
</dbReference>
<dbReference type="EC" id="5.4.99.-" evidence="4"/>
<dbReference type="KEGG" id="nli:G3M70_08785"/>
<dbReference type="Proteomes" id="UP000594688">
    <property type="component" value="Chromosome"/>
</dbReference>
<dbReference type="InterPro" id="IPR020103">
    <property type="entry name" value="PsdUridine_synth_cat_dom_sf"/>
</dbReference>
<feature type="domain" description="RNA-binding S4" evidence="5">
    <location>
        <begin position="3"/>
        <end position="62"/>
    </location>
</feature>
<evidence type="ECO:0000313" key="7">
    <source>
        <dbReference type="Proteomes" id="UP000594688"/>
    </source>
</evidence>
<accession>A0A7T0BVV7</accession>
<sequence length="247" mass="27941">MKIRLQKIIAEAGLGSRREAEGWIEEGKVTVNRHVVKKLGTTADPEKDQIRVKGKLLPKPEEKVYLMFNKPKGCLTTVRDDRARATVMDYFEKLPFRVFPVGRLDFNTEGLLLLTNDGALSKKLLDPKGGVERIYKVKVRGIPDEKDLNRLRRGVSLDGVKTGPMQVKVERSTGRNCFLIVTLTEGKYRHIKRVCETVGHPVVKLSRTHFGGLSLARLPSGAFRFLTDRELKSLRRLVRPARKTDVA</sequence>
<dbReference type="PROSITE" id="PS01149">
    <property type="entry name" value="PSI_RSU"/>
    <property type="match status" value="1"/>
</dbReference>
<dbReference type="GO" id="GO:0000455">
    <property type="term" value="P:enzyme-directed rRNA pseudouridine synthesis"/>
    <property type="evidence" value="ECO:0007669"/>
    <property type="project" value="UniProtKB-ARBA"/>
</dbReference>
<dbReference type="Gene3D" id="3.30.70.1560">
    <property type="entry name" value="Alpha-L RNA-binding motif"/>
    <property type="match status" value="1"/>
</dbReference>
<gene>
    <name evidence="6" type="ORF">G3M70_08785</name>
</gene>
<dbReference type="InterPro" id="IPR018496">
    <property type="entry name" value="PsdUridine_synth_RsuA/RluB_CS"/>
</dbReference>
<dbReference type="SMART" id="SM00363">
    <property type="entry name" value="S4"/>
    <property type="match status" value="1"/>
</dbReference>
<dbReference type="NCBIfam" id="TIGR00093">
    <property type="entry name" value="pseudouridine synthase"/>
    <property type="match status" value="1"/>
</dbReference>
<dbReference type="PANTHER" id="PTHR47683:SF2">
    <property type="entry name" value="RNA-BINDING S4 DOMAIN-CONTAINING PROTEIN"/>
    <property type="match status" value="1"/>
</dbReference>
<dbReference type="Pfam" id="PF00849">
    <property type="entry name" value="PseudoU_synth_2"/>
    <property type="match status" value="1"/>
</dbReference>
<evidence type="ECO:0000256" key="1">
    <source>
        <dbReference type="ARBA" id="ARBA00008348"/>
    </source>
</evidence>
<dbReference type="PROSITE" id="PS50889">
    <property type="entry name" value="S4"/>
    <property type="match status" value="1"/>
</dbReference>
<dbReference type="InterPro" id="IPR042092">
    <property type="entry name" value="PsdUridine_s_RsuA/RluB/E/F_cat"/>
</dbReference>
<dbReference type="InterPro" id="IPR020094">
    <property type="entry name" value="TruA/RsuA/RluB/E/F_N"/>
</dbReference>
<dbReference type="FunFam" id="3.10.290.10:FF:000003">
    <property type="entry name" value="Pseudouridine synthase"/>
    <property type="match status" value="1"/>
</dbReference>
<dbReference type="EMBL" id="CP048685">
    <property type="protein sequence ID" value="QPJ61964.1"/>
    <property type="molecule type" value="Genomic_DNA"/>
</dbReference>
<organism evidence="6 7">
    <name type="scientific">Candidatus Nitronauta litoralis</name>
    <dbReference type="NCBI Taxonomy" id="2705533"/>
    <lineage>
        <taxon>Bacteria</taxon>
        <taxon>Pseudomonadati</taxon>
        <taxon>Nitrospinota/Tectimicrobiota group</taxon>
        <taxon>Nitrospinota</taxon>
        <taxon>Nitrospinia</taxon>
        <taxon>Nitrospinales</taxon>
        <taxon>Nitrospinaceae</taxon>
        <taxon>Candidatus Nitronauta</taxon>
    </lineage>
</organism>
<evidence type="ECO:0000256" key="2">
    <source>
        <dbReference type="ARBA" id="ARBA00023235"/>
    </source>
</evidence>